<dbReference type="RefSeq" id="WP_100164578.1">
    <property type="nucleotide sequence ID" value="NZ_PGTB01000183.1"/>
</dbReference>
<organism evidence="3 4">
    <name type="scientific">Pseudooceanicola lipolyticus</name>
    <dbReference type="NCBI Taxonomy" id="2029104"/>
    <lineage>
        <taxon>Bacteria</taxon>
        <taxon>Pseudomonadati</taxon>
        <taxon>Pseudomonadota</taxon>
        <taxon>Alphaproteobacteria</taxon>
        <taxon>Rhodobacterales</taxon>
        <taxon>Paracoccaceae</taxon>
        <taxon>Pseudooceanicola</taxon>
    </lineage>
</organism>
<dbReference type="InterPro" id="IPR045063">
    <property type="entry name" value="Dynamin_N"/>
</dbReference>
<dbReference type="Gene3D" id="3.40.50.300">
    <property type="entry name" value="P-loop containing nucleotide triphosphate hydrolases"/>
    <property type="match status" value="1"/>
</dbReference>
<evidence type="ECO:0000259" key="2">
    <source>
        <dbReference type="Pfam" id="PF00350"/>
    </source>
</evidence>
<feature type="region of interest" description="Disordered" evidence="1">
    <location>
        <begin position="232"/>
        <end position="288"/>
    </location>
</feature>
<evidence type="ECO:0000313" key="3">
    <source>
        <dbReference type="EMBL" id="PJE34431.1"/>
    </source>
</evidence>
<gene>
    <name evidence="3" type="ORF">CVM52_22290</name>
</gene>
<accession>A0A2M8IV81</accession>
<feature type="compositionally biased region" description="Basic and acidic residues" evidence="1">
    <location>
        <begin position="279"/>
        <end position="288"/>
    </location>
</feature>
<sequence length="288" mass="31337">MDMTQSDRTGAEAGKPRLALMGEFSAGKSTLSNILLGGRALPMRVTATRLPPVWVSYGPDRAVCVGQDGSETEIAPDRLDQVDLDQTRMIRLQMEADALQLCDLIDMPGISDPNMSSGVWQALIDEVDSVVWCTHATQAWRQSEAATWDQIVERTNGRNLLLISQIDKLAAGRDRARVLARVRKETAGLFRGVYPVALLEALNAGDDAGRWAESGAAAFIETLVEMLMEPPAQAEAPVEEAEATEPAPEATPAAAETGDRILPKRVKANRALPPRARLQPREKESLLF</sequence>
<dbReference type="InterPro" id="IPR027417">
    <property type="entry name" value="P-loop_NTPase"/>
</dbReference>
<evidence type="ECO:0000256" key="1">
    <source>
        <dbReference type="SAM" id="MobiDB-lite"/>
    </source>
</evidence>
<keyword evidence="4" id="KW-1185">Reference proteome</keyword>
<name>A0A2M8IV81_9RHOB</name>
<dbReference type="EMBL" id="PGTB01000183">
    <property type="protein sequence ID" value="PJE34431.1"/>
    <property type="molecule type" value="Genomic_DNA"/>
</dbReference>
<dbReference type="SUPFAM" id="SSF52540">
    <property type="entry name" value="P-loop containing nucleoside triphosphate hydrolases"/>
    <property type="match status" value="1"/>
</dbReference>
<protein>
    <recommendedName>
        <fullName evidence="2">Dynamin N-terminal domain-containing protein</fullName>
    </recommendedName>
</protein>
<dbReference type="Pfam" id="PF00350">
    <property type="entry name" value="Dynamin_N"/>
    <property type="match status" value="1"/>
</dbReference>
<feature type="domain" description="Dynamin N-terminal" evidence="2">
    <location>
        <begin position="19"/>
        <end position="164"/>
    </location>
</feature>
<proteinExistence type="predicted"/>
<comment type="caution">
    <text evidence="3">The sequence shown here is derived from an EMBL/GenBank/DDBJ whole genome shotgun (WGS) entry which is preliminary data.</text>
</comment>
<dbReference type="Proteomes" id="UP000231553">
    <property type="component" value="Unassembled WGS sequence"/>
</dbReference>
<dbReference type="AlphaFoldDB" id="A0A2M8IV81"/>
<feature type="compositionally biased region" description="Low complexity" evidence="1">
    <location>
        <begin position="244"/>
        <end position="256"/>
    </location>
</feature>
<evidence type="ECO:0000313" key="4">
    <source>
        <dbReference type="Proteomes" id="UP000231553"/>
    </source>
</evidence>
<dbReference type="OrthoDB" id="5477114at2"/>
<reference evidence="3 4" key="1">
    <citation type="journal article" date="2018" name="Int. J. Syst. Evol. Microbiol.">
        <title>Pseudooceanicola lipolyticus sp. nov., a marine alphaproteobacterium, reclassification of Oceanicola flagellatus as Pseudooceanicola flagellatus comb. nov. and emended description of the genus Pseudooceanicola.</title>
        <authorList>
            <person name="Huang M.-M."/>
            <person name="Guo L.-L."/>
            <person name="Wu Y.-H."/>
            <person name="Lai Q.-L."/>
            <person name="Shao Z.-Z."/>
            <person name="Wang C.-S."/>
            <person name="Wu M."/>
            <person name="Xu X.-W."/>
        </authorList>
    </citation>
    <scope>NUCLEOTIDE SEQUENCE [LARGE SCALE GENOMIC DNA]</scope>
    <source>
        <strain evidence="3 4">157</strain>
    </source>
</reference>